<keyword evidence="3" id="KW-1185">Reference proteome</keyword>
<feature type="transmembrane region" description="Helical" evidence="2">
    <location>
        <begin position="411"/>
        <end position="428"/>
    </location>
</feature>
<accession>A0A8B8CKR1</accession>
<protein>
    <submittedName>
        <fullName evidence="4">Uncharacterized protein LOC111119659</fullName>
    </submittedName>
</protein>
<dbReference type="OrthoDB" id="10573178at2759"/>
<feature type="region of interest" description="Disordered" evidence="1">
    <location>
        <begin position="1"/>
        <end position="59"/>
    </location>
</feature>
<evidence type="ECO:0000256" key="2">
    <source>
        <dbReference type="SAM" id="Phobius"/>
    </source>
</evidence>
<name>A0A8B8CKR1_CRAVI</name>
<dbReference type="GeneID" id="111119659"/>
<evidence type="ECO:0000313" key="4">
    <source>
        <dbReference type="RefSeq" id="XP_022315774.1"/>
    </source>
</evidence>
<feature type="compositionally biased region" description="Polar residues" evidence="1">
    <location>
        <begin position="1"/>
        <end position="11"/>
    </location>
</feature>
<evidence type="ECO:0000256" key="1">
    <source>
        <dbReference type="SAM" id="MobiDB-lite"/>
    </source>
</evidence>
<feature type="transmembrane region" description="Helical" evidence="2">
    <location>
        <begin position="376"/>
        <end position="399"/>
    </location>
</feature>
<proteinExistence type="predicted"/>
<dbReference type="RefSeq" id="XP_022315774.1">
    <property type="nucleotide sequence ID" value="XM_022460066.1"/>
</dbReference>
<keyword evidence="2" id="KW-1133">Transmembrane helix</keyword>
<gene>
    <name evidence="4" type="primary">LOC111119659</name>
</gene>
<sequence length="474" mass="52897">MRPAIQRSNSYGGYRYTPVDTSVAEDSEGERTEGSTERSTGSRPTTRRSVSDSGMASNEYNLAPFDDIVDDKQVEPKGENCCEKLDQKSKPCKLSIAVLVFALSLGLHIYSLKNFFTESDNKTLNTPNFVNSPDSLVGNDTESIGRQFGCLLAINYTTFRKEVIDTSKNCTLRHYTQISEDEPSQTFDRDQGLLVLVSCLCTKQMEESILDKFSCSLCCKENNCSKANHFAPQCQNNGTLEKTPEQHNLMLTSNEYCGKCRCKQGFTGNFCQLPKKLKCIECDVNACDKLPFCNGTSIYPCQDLYDSRVMNCTKKDDKDSVQDCLPLNSMITNKFTEKPTKNVETHTPKPHVKGSDKYSVSNITEETPATCSRTSAIGYFVIDWIVFGGIIFLFVYVFMRCKGNLLTLPRLKIYTFCGLILIVIPPIVNCVTCCSGTCDTVAKLLPFIKCACLAITTVLLYKEISQQIENHASN</sequence>
<organism evidence="3 4">
    <name type="scientific">Crassostrea virginica</name>
    <name type="common">Eastern oyster</name>
    <dbReference type="NCBI Taxonomy" id="6565"/>
    <lineage>
        <taxon>Eukaryota</taxon>
        <taxon>Metazoa</taxon>
        <taxon>Spiralia</taxon>
        <taxon>Lophotrochozoa</taxon>
        <taxon>Mollusca</taxon>
        <taxon>Bivalvia</taxon>
        <taxon>Autobranchia</taxon>
        <taxon>Pteriomorphia</taxon>
        <taxon>Ostreida</taxon>
        <taxon>Ostreoidea</taxon>
        <taxon>Ostreidae</taxon>
        <taxon>Crassostrea</taxon>
    </lineage>
</organism>
<evidence type="ECO:0000313" key="3">
    <source>
        <dbReference type="Proteomes" id="UP000694844"/>
    </source>
</evidence>
<dbReference type="Proteomes" id="UP000694844">
    <property type="component" value="Chromosome 2"/>
</dbReference>
<feature type="compositionally biased region" description="Low complexity" evidence="1">
    <location>
        <begin position="37"/>
        <end position="48"/>
    </location>
</feature>
<dbReference type="AlphaFoldDB" id="A0A8B8CKR1"/>
<keyword evidence="2" id="KW-0812">Transmembrane</keyword>
<reference evidence="4" key="1">
    <citation type="submission" date="2025-08" db="UniProtKB">
        <authorList>
            <consortium name="RefSeq"/>
        </authorList>
    </citation>
    <scope>IDENTIFICATION</scope>
    <source>
        <tissue evidence="4">Whole sample</tissue>
    </source>
</reference>
<keyword evidence="2" id="KW-0472">Membrane</keyword>
<dbReference type="KEGG" id="cvn:111119659"/>